<sequence>MDQENNPQPNNNQMVTPWEAHSNSEDKTKGIDYKQVISQFGCSEYSEKFTTAIEELSGEKAHRYFRRGIVFAHRDFDKFLEKVRNKQPIYLYTGRGPSSHSMHLGHTVPFLLCRYFQKAFKMPLVIQITDDEKFLWKNMKIEESIKLGKENIKDIIAFGFDPELTYIFSNTEKSYLFQKNILKIDKSISLREAMKVFGFTPESNIGQVEFPSKQIAPCFPSSFSFLKKDAFVLVPAGLDQDPYFRLARDKCRALKEQKPASIYVSLLPDLRGINMKMSASDSNSSIYLTDTPKQISKKINKYAFSGGRETLEEHKIHGGDTEVDVAYQYLRYFFESDEELSILKEGYEKGEVSTGEMKKKCIEVVCEFVKEYQERRNLITDEFVEKFTNEIRNVYE</sequence>
<evidence type="ECO:0000256" key="10">
    <source>
        <dbReference type="RuleBase" id="RU363036"/>
    </source>
</evidence>
<dbReference type="PANTHER" id="PTHR10055">
    <property type="entry name" value="TRYPTOPHANYL-TRNA SYNTHETASE"/>
    <property type="match status" value="1"/>
</dbReference>
<feature type="compositionally biased region" description="Low complexity" evidence="11">
    <location>
        <begin position="1"/>
        <end position="13"/>
    </location>
</feature>
<evidence type="ECO:0000256" key="1">
    <source>
        <dbReference type="ARBA" id="ARBA00005594"/>
    </source>
</evidence>
<evidence type="ECO:0000256" key="9">
    <source>
        <dbReference type="ARBA" id="ARBA00049929"/>
    </source>
</evidence>
<dbReference type="SUPFAM" id="SSF52374">
    <property type="entry name" value="Nucleotidylyl transferase"/>
    <property type="match status" value="1"/>
</dbReference>
<comment type="catalytic activity">
    <reaction evidence="9">
        <text>tRNA(Trp) + L-tryptophan + ATP = L-tryptophyl-tRNA(Trp) + AMP + diphosphate + H(+)</text>
        <dbReference type="Rhea" id="RHEA:24080"/>
        <dbReference type="Rhea" id="RHEA-COMP:9671"/>
        <dbReference type="Rhea" id="RHEA-COMP:9705"/>
        <dbReference type="ChEBI" id="CHEBI:15378"/>
        <dbReference type="ChEBI" id="CHEBI:30616"/>
        <dbReference type="ChEBI" id="CHEBI:33019"/>
        <dbReference type="ChEBI" id="CHEBI:57912"/>
        <dbReference type="ChEBI" id="CHEBI:78442"/>
        <dbReference type="ChEBI" id="CHEBI:78535"/>
        <dbReference type="ChEBI" id="CHEBI:456215"/>
        <dbReference type="EC" id="6.1.1.2"/>
    </reaction>
</comment>
<dbReference type="FunFam" id="1.10.240.10:FF:000007">
    <property type="entry name" value="Tryptophan--tRNA ligase"/>
    <property type="match status" value="1"/>
</dbReference>
<organism evidence="12 13">
    <name type="scientific">Nosema granulosis</name>
    <dbReference type="NCBI Taxonomy" id="83296"/>
    <lineage>
        <taxon>Eukaryota</taxon>
        <taxon>Fungi</taxon>
        <taxon>Fungi incertae sedis</taxon>
        <taxon>Microsporidia</taxon>
        <taxon>Nosematidae</taxon>
        <taxon>Nosema</taxon>
    </lineage>
</organism>
<comment type="similarity">
    <text evidence="1 10">Belongs to the class-I aminoacyl-tRNA synthetase family.</text>
</comment>
<dbReference type="CDD" id="cd00806">
    <property type="entry name" value="TrpRS_core"/>
    <property type="match status" value="1"/>
</dbReference>
<dbReference type="GO" id="GO:0006436">
    <property type="term" value="P:tryptophanyl-tRNA aminoacylation"/>
    <property type="evidence" value="ECO:0007669"/>
    <property type="project" value="InterPro"/>
</dbReference>
<protein>
    <recommendedName>
        <fullName evidence="2">tryptophan--tRNA ligase</fullName>
        <ecNumber evidence="2">6.1.1.2</ecNumber>
    </recommendedName>
    <alternativeName>
        <fullName evidence="8">Tryptophanyl-tRNA synthetase</fullName>
    </alternativeName>
</protein>
<dbReference type="InterPro" id="IPR002305">
    <property type="entry name" value="aa-tRNA-synth_Ic"/>
</dbReference>
<dbReference type="InterPro" id="IPR002306">
    <property type="entry name" value="Trp-tRNA-ligase"/>
</dbReference>
<gene>
    <name evidence="12" type="ORF">NGRA_1746</name>
</gene>
<evidence type="ECO:0000256" key="11">
    <source>
        <dbReference type="SAM" id="MobiDB-lite"/>
    </source>
</evidence>
<evidence type="ECO:0000256" key="2">
    <source>
        <dbReference type="ARBA" id="ARBA00013161"/>
    </source>
</evidence>
<proteinExistence type="inferred from homology"/>
<keyword evidence="3 10" id="KW-0436">Ligase</keyword>
<keyword evidence="5 10" id="KW-0067">ATP-binding</keyword>
<dbReference type="NCBIfam" id="TIGR00233">
    <property type="entry name" value="trpS"/>
    <property type="match status" value="1"/>
</dbReference>
<accession>A0A9P6GYV2</accession>
<evidence type="ECO:0000256" key="5">
    <source>
        <dbReference type="ARBA" id="ARBA00022840"/>
    </source>
</evidence>
<dbReference type="Pfam" id="PF00579">
    <property type="entry name" value="tRNA-synt_1b"/>
    <property type="match status" value="2"/>
</dbReference>
<dbReference type="GO" id="GO:0005737">
    <property type="term" value="C:cytoplasm"/>
    <property type="evidence" value="ECO:0007669"/>
    <property type="project" value="TreeGrafter"/>
</dbReference>
<dbReference type="GO" id="GO:0004830">
    <property type="term" value="F:tryptophan-tRNA ligase activity"/>
    <property type="evidence" value="ECO:0007669"/>
    <property type="project" value="UniProtKB-EC"/>
</dbReference>
<comment type="caution">
    <text evidence="12">The sequence shown here is derived from an EMBL/GenBank/DDBJ whole genome shotgun (WGS) entry which is preliminary data.</text>
</comment>
<name>A0A9P6GYV2_9MICR</name>
<keyword evidence="13" id="KW-1185">Reference proteome</keyword>
<dbReference type="Gene3D" id="3.40.50.620">
    <property type="entry name" value="HUPs"/>
    <property type="match status" value="1"/>
</dbReference>
<dbReference type="EMBL" id="SBJO01000133">
    <property type="protein sequence ID" value="KAF9762790.1"/>
    <property type="molecule type" value="Genomic_DNA"/>
</dbReference>
<evidence type="ECO:0000313" key="12">
    <source>
        <dbReference type="EMBL" id="KAF9762790.1"/>
    </source>
</evidence>
<dbReference type="Gene3D" id="1.10.240.10">
    <property type="entry name" value="Tyrosyl-Transfer RNA Synthetase"/>
    <property type="match status" value="1"/>
</dbReference>
<dbReference type="AlphaFoldDB" id="A0A9P6GYV2"/>
<dbReference type="Proteomes" id="UP000740883">
    <property type="component" value="Unassembled WGS sequence"/>
</dbReference>
<dbReference type="PRINTS" id="PR01039">
    <property type="entry name" value="TRNASYNTHTRP"/>
</dbReference>
<evidence type="ECO:0000313" key="13">
    <source>
        <dbReference type="Proteomes" id="UP000740883"/>
    </source>
</evidence>
<dbReference type="OrthoDB" id="10261385at2759"/>
<dbReference type="GO" id="GO:0005524">
    <property type="term" value="F:ATP binding"/>
    <property type="evidence" value="ECO:0007669"/>
    <property type="project" value="UniProtKB-KW"/>
</dbReference>
<reference evidence="12 13" key="1">
    <citation type="journal article" date="2020" name="Genome Biol. Evol.">
        <title>Comparative genomics of strictly vertically transmitted, feminizing microsporidia endosymbionts of amphipod crustaceans.</title>
        <authorList>
            <person name="Cormier A."/>
            <person name="Chebbi M.A."/>
            <person name="Giraud I."/>
            <person name="Wattier R."/>
            <person name="Teixeira M."/>
            <person name="Gilbert C."/>
            <person name="Rigaud T."/>
            <person name="Cordaux R."/>
        </authorList>
    </citation>
    <scope>NUCLEOTIDE SEQUENCE [LARGE SCALE GENOMIC DNA]</scope>
    <source>
        <strain evidence="12 13">Ou3-Ou53</strain>
    </source>
</reference>
<keyword evidence="7 10" id="KW-0030">Aminoacyl-tRNA synthetase</keyword>
<keyword evidence="6 10" id="KW-0648">Protein biosynthesis</keyword>
<keyword evidence="4 10" id="KW-0547">Nucleotide-binding</keyword>
<dbReference type="PANTHER" id="PTHR10055:SF1">
    <property type="entry name" value="TRYPTOPHAN--TRNA LIGASE, CYTOPLASMIC"/>
    <property type="match status" value="1"/>
</dbReference>
<dbReference type="InterPro" id="IPR014729">
    <property type="entry name" value="Rossmann-like_a/b/a_fold"/>
</dbReference>
<evidence type="ECO:0000256" key="4">
    <source>
        <dbReference type="ARBA" id="ARBA00022741"/>
    </source>
</evidence>
<evidence type="ECO:0000256" key="7">
    <source>
        <dbReference type="ARBA" id="ARBA00023146"/>
    </source>
</evidence>
<evidence type="ECO:0000256" key="3">
    <source>
        <dbReference type="ARBA" id="ARBA00022598"/>
    </source>
</evidence>
<feature type="region of interest" description="Disordered" evidence="11">
    <location>
        <begin position="1"/>
        <end position="25"/>
    </location>
</feature>
<evidence type="ECO:0000256" key="6">
    <source>
        <dbReference type="ARBA" id="ARBA00022917"/>
    </source>
</evidence>
<dbReference type="EC" id="6.1.1.2" evidence="2"/>
<evidence type="ECO:0000256" key="8">
    <source>
        <dbReference type="ARBA" id="ARBA00030268"/>
    </source>
</evidence>